<dbReference type="AlphaFoldDB" id="A0A1T0CS13"/>
<evidence type="ECO:0008006" key="3">
    <source>
        <dbReference type="Google" id="ProtNLM"/>
    </source>
</evidence>
<accession>A0A1T0CS13</accession>
<gene>
    <name evidence="1" type="ORF">B0681_06020</name>
</gene>
<proteinExistence type="predicted"/>
<comment type="caution">
    <text evidence="1">The sequence shown here is derived from an EMBL/GenBank/DDBJ whole genome shotgun (WGS) entry which is preliminary data.</text>
</comment>
<protein>
    <recommendedName>
        <fullName evidence="3">WG repeat-containing protein</fullName>
    </recommendedName>
</protein>
<dbReference type="Pfam" id="PF14903">
    <property type="entry name" value="WG_beta_rep"/>
    <property type="match status" value="4"/>
</dbReference>
<dbReference type="PANTHER" id="PTHR37841:SF1">
    <property type="entry name" value="DUF3298 DOMAIN-CONTAINING PROTEIN"/>
    <property type="match status" value="1"/>
</dbReference>
<dbReference type="PANTHER" id="PTHR37841">
    <property type="entry name" value="GLR2918 PROTEIN"/>
    <property type="match status" value="1"/>
</dbReference>
<keyword evidence="2" id="KW-1185">Reference proteome</keyword>
<evidence type="ECO:0000313" key="2">
    <source>
        <dbReference type="Proteomes" id="UP000190683"/>
    </source>
</evidence>
<organism evidence="1 2">
    <name type="scientific">Moraxella porci DSM 25326</name>
    <dbReference type="NCBI Taxonomy" id="573983"/>
    <lineage>
        <taxon>Bacteria</taxon>
        <taxon>Pseudomonadati</taxon>
        <taxon>Pseudomonadota</taxon>
        <taxon>Gammaproteobacteria</taxon>
        <taxon>Moraxellales</taxon>
        <taxon>Moraxellaceae</taxon>
        <taxon>Moraxella</taxon>
    </lineage>
</organism>
<sequence length="451" mass="50679">MVFLAFDHLDAYTGSCDEGLFLAQLKPSANYAFLDQYGSLVIDLSDALMVKPFRHGVAIVKTYDGTGLINAQGAWVLEPTYEDIDHLRGFDVFQFHRAVATRYQDGQIYSALIDTTGKEIIPLTQGLLTPIFNHKPIYTLTVFDASDNNQLQMGIYDGDGRVLIPVKDQLITTDDNGEIAKICRADQGCILLDQNFHFITEWMAESGDSTVRYGNGLIAIKQHDKYGYIDTHGRVIIESVYDDAQAFVQGVAVVRSGDAWYLIDKHNQPISQVYDGLIRYDERLYIAEKLGKYGIIDRDGKVMQPLSYDEIKAYITGDGLLAVKQHGLWGFVNRDAKMVIKPQYQAVNYFADGLAATKKNHKWGFINSNNQTVIDFIYDEPLKDMSLLEFSQAYAVTDGVIAVVKDGKWGIIDTQGVAKTDFIYDEIGLIDKHFIMVIKDGQTSHITRKGW</sequence>
<reference evidence="1 2" key="1">
    <citation type="submission" date="2017-02" db="EMBL/GenBank/DDBJ databases">
        <title>Draft genome sequence of Moraxella porci CCUG 54912T type strain.</title>
        <authorList>
            <person name="Salva-Serra F."/>
            <person name="Engstrom-Jakobsson H."/>
            <person name="Thorell K."/>
            <person name="Jaen-Luchoro D."/>
            <person name="Gonzales-Siles L."/>
            <person name="Karlsson R."/>
            <person name="Yazdan S."/>
            <person name="Boulund F."/>
            <person name="Johnning A."/>
            <person name="Engstrand L."/>
            <person name="Kristiansson E."/>
            <person name="Moore E."/>
        </authorList>
    </citation>
    <scope>NUCLEOTIDE SEQUENCE [LARGE SCALE GENOMIC DNA]</scope>
    <source>
        <strain evidence="1 2">CCUG 54912</strain>
    </source>
</reference>
<name>A0A1T0CS13_9GAMM</name>
<dbReference type="SUPFAM" id="SSF69360">
    <property type="entry name" value="Cell wall binding repeat"/>
    <property type="match status" value="1"/>
</dbReference>
<dbReference type="EMBL" id="MUYV01000006">
    <property type="protein sequence ID" value="OOS25009.1"/>
    <property type="molecule type" value="Genomic_DNA"/>
</dbReference>
<evidence type="ECO:0000313" key="1">
    <source>
        <dbReference type="EMBL" id="OOS25009.1"/>
    </source>
</evidence>
<dbReference type="Proteomes" id="UP000190683">
    <property type="component" value="Unassembled WGS sequence"/>
</dbReference>
<dbReference type="InterPro" id="IPR032774">
    <property type="entry name" value="WG_beta_rep"/>
</dbReference>
<dbReference type="STRING" id="573983.B0681_06020"/>